<accession>A0A538U7C1</accession>
<name>A0A538U7C1_UNCEI</name>
<dbReference type="Pfam" id="PF06089">
    <property type="entry name" value="Asparaginase_II"/>
    <property type="match status" value="1"/>
</dbReference>
<protein>
    <submittedName>
        <fullName evidence="1">Asparaginase</fullName>
    </submittedName>
</protein>
<sequence length="338" mass="35773">MSLSLQVEVRRGAIVESRHRIEAAVVDAEGRLQASTAEPELVTSFRSSAKPFQLLALVERGHAERWGFSDEQLAVMAASHTGSAHHRSLVAAILERIDLTPAQLACGFHEPIDPESLAEVRARPELRGPLYNNCSGKHAGMLALARAEGWPVEGYEKPEHRVQQLALGAVSDVCGVPGDEIATGTDDCGVVVFGLTLTAMARGYARLAAAQDSGEARERALHRIPNAMSAFPRAVGGAQRFSTRLMEACRGRLVAKGGAEGLECIGVVGRGLGITLKATDGAARAVGPAAVALLDRLGLLGDDECERLQSAREPIFQNHAGRDVGRLTAVVEVMSPTG</sequence>
<evidence type="ECO:0000313" key="2">
    <source>
        <dbReference type="Proteomes" id="UP000319836"/>
    </source>
</evidence>
<evidence type="ECO:0000313" key="1">
    <source>
        <dbReference type="EMBL" id="TMQ71781.1"/>
    </source>
</evidence>
<organism evidence="1 2">
    <name type="scientific">Eiseniibacteriota bacterium</name>
    <dbReference type="NCBI Taxonomy" id="2212470"/>
    <lineage>
        <taxon>Bacteria</taxon>
        <taxon>Candidatus Eiseniibacteriota</taxon>
    </lineage>
</organism>
<dbReference type="Proteomes" id="UP000319836">
    <property type="component" value="Unassembled WGS sequence"/>
</dbReference>
<reference evidence="1 2" key="1">
    <citation type="journal article" date="2019" name="Nat. Microbiol.">
        <title>Mediterranean grassland soil C-N compound turnover is dependent on rainfall and depth, and is mediated by genomically divergent microorganisms.</title>
        <authorList>
            <person name="Diamond S."/>
            <person name="Andeer P.F."/>
            <person name="Li Z."/>
            <person name="Crits-Christoph A."/>
            <person name="Burstein D."/>
            <person name="Anantharaman K."/>
            <person name="Lane K.R."/>
            <person name="Thomas B.C."/>
            <person name="Pan C."/>
            <person name="Northen T.R."/>
            <person name="Banfield J.F."/>
        </authorList>
    </citation>
    <scope>NUCLEOTIDE SEQUENCE [LARGE SCALE GENOMIC DNA]</scope>
    <source>
        <strain evidence="1">WS_10</strain>
    </source>
</reference>
<dbReference type="InterPro" id="IPR010349">
    <property type="entry name" value="Asparaginase_II"/>
</dbReference>
<dbReference type="PANTHER" id="PTHR42110">
    <property type="entry name" value="L-ASPARAGINASE, PUTATIVE (AFU_ORTHOLOGUE AFUA_3G11890)-RELATED"/>
    <property type="match status" value="1"/>
</dbReference>
<gene>
    <name evidence="1" type="ORF">E6K80_04530</name>
</gene>
<proteinExistence type="predicted"/>
<comment type="caution">
    <text evidence="1">The sequence shown here is derived from an EMBL/GenBank/DDBJ whole genome shotgun (WGS) entry which is preliminary data.</text>
</comment>
<dbReference type="EMBL" id="VBPA01000102">
    <property type="protein sequence ID" value="TMQ71781.1"/>
    <property type="molecule type" value="Genomic_DNA"/>
</dbReference>
<dbReference type="AlphaFoldDB" id="A0A538U7C1"/>
<dbReference type="PANTHER" id="PTHR42110:SF1">
    <property type="entry name" value="L-ASPARAGINASE, PUTATIVE (AFU_ORTHOLOGUE AFUA_3G11890)-RELATED"/>
    <property type="match status" value="1"/>
</dbReference>